<dbReference type="InterPro" id="IPR050767">
    <property type="entry name" value="Sel1_AlgK"/>
</dbReference>
<dbReference type="PANTHER" id="PTHR11102">
    <property type="entry name" value="SEL-1-LIKE PROTEIN"/>
    <property type="match status" value="1"/>
</dbReference>
<dbReference type="Proteomes" id="UP001196408">
    <property type="component" value="Unassembled WGS sequence"/>
</dbReference>
<dbReference type="SMART" id="SM00671">
    <property type="entry name" value="SEL1"/>
    <property type="match status" value="4"/>
</dbReference>
<keyword evidence="4" id="KW-1185">Reference proteome</keyword>
<dbReference type="AlphaFoldDB" id="A0AAW4MTB5"/>
<evidence type="ECO:0000313" key="4">
    <source>
        <dbReference type="Proteomes" id="UP001197492"/>
    </source>
</evidence>
<comment type="caution">
    <text evidence="1">The sequence shown here is derived from an EMBL/GenBank/DDBJ whole genome shotgun (WGS) entry which is preliminary data.</text>
</comment>
<evidence type="ECO:0000313" key="1">
    <source>
        <dbReference type="EMBL" id="MBV3381773.1"/>
    </source>
</evidence>
<evidence type="ECO:0000313" key="2">
    <source>
        <dbReference type="EMBL" id="MBV3391797.1"/>
    </source>
</evidence>
<proteinExistence type="predicted"/>
<dbReference type="EMBL" id="JAHOEL010000003">
    <property type="protein sequence ID" value="MBV3391797.1"/>
    <property type="molecule type" value="Genomic_DNA"/>
</dbReference>
<dbReference type="EMBL" id="JAHOEF010000003">
    <property type="protein sequence ID" value="MBV3381773.1"/>
    <property type="molecule type" value="Genomic_DNA"/>
</dbReference>
<dbReference type="InterPro" id="IPR006597">
    <property type="entry name" value="Sel1-like"/>
</dbReference>
<dbReference type="PANTHER" id="PTHR11102:SF147">
    <property type="entry name" value="SEL1L ADAPTOR SUBUNIT OF ERAD E3 UBIQUITIN LIGASE"/>
    <property type="match status" value="1"/>
</dbReference>
<dbReference type="RefSeq" id="WP_217746892.1">
    <property type="nucleotide sequence ID" value="NZ_JAHOEB010000003.1"/>
</dbReference>
<sequence>MNSKELYRRLNDILSNISEEDYPEIYNIIENEMDFSDEEVYEEAYNIAGELHEADGTKVLPECVADFIMEVYSDELNSGNMDAACDIGSLYYTGRAGEQNYKKAVEYYTIAAEGGCRQAQENLGYCFYYGRDMPVDYKKAFHYFALGAFDGHLCSLYKIGDMYRNGYYVEKNEVEAFRIYMHCAQGLTEDNTHLVGADIMMRLGDCFFNGIGTEVDNKQALKYYQLAEQMYYERLESGDFLIKNCYTHVLKNQEEARQRLNDVLPGYEWTK</sequence>
<accession>A0AAW4MTB5</accession>
<dbReference type="GO" id="GO:0036503">
    <property type="term" value="P:ERAD pathway"/>
    <property type="evidence" value="ECO:0007669"/>
    <property type="project" value="TreeGrafter"/>
</dbReference>
<dbReference type="Pfam" id="PF08238">
    <property type="entry name" value="Sel1"/>
    <property type="match status" value="4"/>
</dbReference>
<organism evidence="1 3">
    <name type="scientific">Catenibacterium mitsuokai</name>
    <dbReference type="NCBI Taxonomy" id="100886"/>
    <lineage>
        <taxon>Bacteria</taxon>
        <taxon>Bacillati</taxon>
        <taxon>Bacillota</taxon>
        <taxon>Erysipelotrichia</taxon>
        <taxon>Erysipelotrichales</taxon>
        <taxon>Coprobacillaceae</taxon>
        <taxon>Catenibacterium</taxon>
    </lineage>
</organism>
<reference evidence="1 4" key="1">
    <citation type="submission" date="2021-06" db="EMBL/GenBank/DDBJ databases">
        <title>Collection of gut derived symbiotic bacterial strains cultured from healthy donors.</title>
        <authorList>
            <person name="Lin H."/>
            <person name="Littmann E."/>
            <person name="Pamer E.G."/>
        </authorList>
    </citation>
    <scope>NUCLEOTIDE SEQUENCE</scope>
    <source>
        <strain evidence="2 4">MSK.21.70</strain>
        <strain evidence="1">MSK.21.82</strain>
    </source>
</reference>
<dbReference type="GeneID" id="301324858"/>
<dbReference type="Proteomes" id="UP001197492">
    <property type="component" value="Unassembled WGS sequence"/>
</dbReference>
<name>A0AAW4MTB5_9FIRM</name>
<gene>
    <name evidence="1" type="ORF">KSV97_00720</name>
    <name evidence="2" type="ORF">KSW06_00730</name>
</gene>
<protein>
    <submittedName>
        <fullName evidence="1">Sel1 repeat family protein</fullName>
    </submittedName>
</protein>
<evidence type="ECO:0000313" key="3">
    <source>
        <dbReference type="Proteomes" id="UP001196408"/>
    </source>
</evidence>